<name>A0AAE1FBB3_PETCI</name>
<evidence type="ECO:0000313" key="2">
    <source>
        <dbReference type="EMBL" id="KAK3870290.1"/>
    </source>
</evidence>
<keyword evidence="3" id="KW-1185">Reference proteome</keyword>
<feature type="region of interest" description="Disordered" evidence="1">
    <location>
        <begin position="136"/>
        <end position="156"/>
    </location>
</feature>
<reference evidence="2" key="1">
    <citation type="submission" date="2023-10" db="EMBL/GenBank/DDBJ databases">
        <title>Genome assemblies of two species of porcelain crab, Petrolisthes cinctipes and Petrolisthes manimaculis (Anomura: Porcellanidae).</title>
        <authorList>
            <person name="Angst P."/>
        </authorList>
    </citation>
    <scope>NUCLEOTIDE SEQUENCE</scope>
    <source>
        <strain evidence="2">PB745_01</strain>
        <tissue evidence="2">Gill</tissue>
    </source>
</reference>
<dbReference type="EMBL" id="JAWQEG010002690">
    <property type="protein sequence ID" value="KAK3870290.1"/>
    <property type="molecule type" value="Genomic_DNA"/>
</dbReference>
<proteinExistence type="predicted"/>
<organism evidence="2 3">
    <name type="scientific">Petrolisthes cinctipes</name>
    <name type="common">Flat porcelain crab</name>
    <dbReference type="NCBI Taxonomy" id="88211"/>
    <lineage>
        <taxon>Eukaryota</taxon>
        <taxon>Metazoa</taxon>
        <taxon>Ecdysozoa</taxon>
        <taxon>Arthropoda</taxon>
        <taxon>Crustacea</taxon>
        <taxon>Multicrustacea</taxon>
        <taxon>Malacostraca</taxon>
        <taxon>Eumalacostraca</taxon>
        <taxon>Eucarida</taxon>
        <taxon>Decapoda</taxon>
        <taxon>Pleocyemata</taxon>
        <taxon>Anomura</taxon>
        <taxon>Galatheoidea</taxon>
        <taxon>Porcellanidae</taxon>
        <taxon>Petrolisthes</taxon>
    </lineage>
</organism>
<evidence type="ECO:0000313" key="3">
    <source>
        <dbReference type="Proteomes" id="UP001286313"/>
    </source>
</evidence>
<comment type="caution">
    <text evidence="2">The sequence shown here is derived from an EMBL/GenBank/DDBJ whole genome shotgun (WGS) entry which is preliminary data.</text>
</comment>
<sequence>MPGASPYTTSAVMDTSLRECSNGDLDQCRFKSKKDGESAKPRTNGREDQRKILAEDDKEKEAVMLNAEEKIKEEAESAKLTFEENDLMTEVDGVWILRKNLDRYKSRMNETVTPAQKRNIQKFFHGMLENRLKENERRQLNDIEKNESKPKENEDDSIPYKKKVECTPTERYTCKYNPKNVNRAIEHTAGLVESFLQENESNLVNASNQTKAVQSCVQEIFDGMCKEDKFMTNYNEFWIYRCDIPLLKKLKDKKIKEIKAGRIEAKNESSLTDKEKQVLKKFMYHKTRMENLKVMANIEYSIMKRVHSKTHLAANELWNIGKDKKNLFKESKPLVLIHRTKRARRDGKKKNKKEIVEDKKDSNMVHFWGVLVHKKNLRSLEKLNAKLCRTTTLSLIDRKRRLQVAARMAGRYKV</sequence>
<accession>A0AAE1FBB3</accession>
<dbReference type="Proteomes" id="UP001286313">
    <property type="component" value="Unassembled WGS sequence"/>
</dbReference>
<protein>
    <submittedName>
        <fullName evidence="2">Uncharacterized protein</fullName>
    </submittedName>
</protein>
<feature type="region of interest" description="Disordered" evidence="1">
    <location>
        <begin position="26"/>
        <end position="57"/>
    </location>
</feature>
<gene>
    <name evidence="2" type="ORF">Pcinc_024448</name>
</gene>
<evidence type="ECO:0000256" key="1">
    <source>
        <dbReference type="SAM" id="MobiDB-lite"/>
    </source>
</evidence>
<dbReference type="AlphaFoldDB" id="A0AAE1FBB3"/>